<feature type="compositionally biased region" description="Basic and acidic residues" evidence="1">
    <location>
        <begin position="399"/>
        <end position="414"/>
    </location>
</feature>
<dbReference type="Proteomes" id="UP000031512">
    <property type="component" value="Chromosome 1"/>
</dbReference>
<feature type="compositionally biased region" description="Acidic residues" evidence="1">
    <location>
        <begin position="368"/>
        <end position="378"/>
    </location>
</feature>
<dbReference type="RefSeq" id="XP_004829737.1">
    <property type="nucleotide sequence ID" value="XM_004829680.1"/>
</dbReference>
<feature type="region of interest" description="Disordered" evidence="1">
    <location>
        <begin position="715"/>
        <end position="786"/>
    </location>
</feature>
<feature type="region of interest" description="Disordered" evidence="1">
    <location>
        <begin position="603"/>
        <end position="646"/>
    </location>
</feature>
<evidence type="ECO:0000256" key="1">
    <source>
        <dbReference type="SAM" id="MobiDB-lite"/>
    </source>
</evidence>
<dbReference type="VEuPathDB" id="PiroplasmaDB:BEWA_029210"/>
<keyword evidence="3" id="KW-1185">Reference proteome</keyword>
<proteinExistence type="predicted"/>
<dbReference type="KEGG" id="beq:BEWA_029210"/>
<evidence type="ECO:0000313" key="2">
    <source>
        <dbReference type="EMBL" id="AFZ80071.1"/>
    </source>
</evidence>
<feature type="compositionally biased region" description="Basic and acidic residues" evidence="1">
    <location>
        <begin position="333"/>
        <end position="349"/>
    </location>
</feature>
<reference evidence="2 3" key="1">
    <citation type="journal article" date="2012" name="BMC Genomics">
        <title>Comparative genomic analysis and phylogenetic position of Theileria equi.</title>
        <authorList>
            <person name="Kappmeyer L.S."/>
            <person name="Thiagarajan M."/>
            <person name="Herndon D.R."/>
            <person name="Ramsay J.D."/>
            <person name="Caler E."/>
            <person name="Djikeng A."/>
            <person name="Gillespie J.J."/>
            <person name="Lau A.O."/>
            <person name="Roalson E.H."/>
            <person name="Silva J.C."/>
            <person name="Silva M.G."/>
            <person name="Suarez C.E."/>
            <person name="Ueti M.W."/>
            <person name="Nene V.M."/>
            <person name="Mealey R.H."/>
            <person name="Knowles D.P."/>
            <person name="Brayton K.A."/>
        </authorList>
    </citation>
    <scope>NUCLEOTIDE SEQUENCE [LARGE SCALE GENOMIC DNA]</scope>
    <source>
        <strain evidence="2 3">WA</strain>
    </source>
</reference>
<dbReference type="GeneID" id="15803627"/>
<evidence type="ECO:0000313" key="3">
    <source>
        <dbReference type="Proteomes" id="UP000031512"/>
    </source>
</evidence>
<feature type="compositionally biased region" description="Polar residues" evidence="1">
    <location>
        <begin position="758"/>
        <end position="768"/>
    </location>
</feature>
<organism evidence="2 3">
    <name type="scientific">Theileria equi strain WA</name>
    <dbReference type="NCBI Taxonomy" id="1537102"/>
    <lineage>
        <taxon>Eukaryota</taxon>
        <taxon>Sar</taxon>
        <taxon>Alveolata</taxon>
        <taxon>Apicomplexa</taxon>
        <taxon>Aconoidasida</taxon>
        <taxon>Piroplasmida</taxon>
        <taxon>Theileriidae</taxon>
        <taxon>Theileria</taxon>
    </lineage>
</organism>
<name>L0AYH9_THEEQ</name>
<accession>L0AYH9</accession>
<feature type="compositionally biased region" description="Gly residues" evidence="1">
    <location>
        <begin position="769"/>
        <end position="780"/>
    </location>
</feature>
<protein>
    <submittedName>
        <fullName evidence="2">Uncharacterized protein</fullName>
    </submittedName>
</protein>
<dbReference type="AlphaFoldDB" id="L0AYH9"/>
<dbReference type="EMBL" id="CP001669">
    <property type="protein sequence ID" value="AFZ80071.1"/>
    <property type="molecule type" value="Genomic_DNA"/>
</dbReference>
<gene>
    <name evidence="2" type="ORF">BEWA_029210</name>
</gene>
<sequence length="826" mass="90438">MVSGEWLFLDISKKCKKQTCKCKGKKHLTASSGPVGSTGFRYCKHSSKVHSIVNLKYDDSELKYVDGGSGILATNHERIQEVSTYYHKDYDKKDYIEKPLLLRIKDGSGEHWYSNVDAKDSKEDQHDEYKGKPNTGWKKIDGSQFYGKYDNPTEKLIEKLNDLTCKLHKLHRVDISKGDVDGKYSCPACGKYKVTVTKKESFGKYIKYEHSYNYNPNSVRYDSTDLEWRISDRNDYEPFPLNHHTPSLSVYYLDEDTYRMKPLIIQVSALYGIVSLGNDEKEGNKNWTIITSKDHGFELEEDELEEKLQERKYELFNQTEITIFKKEQYGNQYSEKEDHLQNTEVKEDPISGLTKHATNRQTYGEQGVEPEVDEEEEEPNKSDAPLVEAASGKDCSGSRMDKPDCDGRDPDEEPLKAISRETGKAAVSVLAGSGLLGLAAADVALGLVNSVLASASLSIDGSPLPASGPPVPFPPLSLKLDGHPIDSPPSPFPPPTLASTVQGYPISGPTEYFLPPPIQNSTTIYTAPPELIGDSRDSSILRGLEGASAPKYLPEEQVDRSSAPLKFIGGSNSHSIEENNKYIYSGGEFIITEDAGERIYPGAEEIPGEEDNTDTSLSREQDDDNKHHIDPQRPLDDLPDINDNTQDVTGTGVQYYKLGDTHVLSGATDFKFKLSDGTYGLFNTHNGGVSAVLGDVLTYPELDIDQELSAQLSPKLQVAGSSGPSDTGVTPNQSVPSTQQSGVGDGGSPPIAADLPSAETSDSTASAQSGGGSPGPGPSHGGSFWTSHEKSIPTVLTGVGVVSGSLTGFGWWAYNRYKGDPWVRQI</sequence>
<feature type="compositionally biased region" description="Basic and acidic residues" evidence="1">
    <location>
        <begin position="617"/>
        <end position="636"/>
    </location>
</feature>
<feature type="compositionally biased region" description="Polar residues" evidence="1">
    <location>
        <begin position="715"/>
        <end position="742"/>
    </location>
</feature>
<feature type="region of interest" description="Disordered" evidence="1">
    <location>
        <begin position="333"/>
        <end position="414"/>
    </location>
</feature>